<sequence length="175" mass="19605">MMKMGRCVTACIIFFVFIDPVNCLSCHQCTVATDFNQCKSGSCIVGSNGFCANAVAHFNATSYIVAAICTTVGKVGCEDKNYHFDNYGTFQARYCLCDKDYCNGAAGMRDIYKSFLVLLSSIICIPFVALSVNTRSSFLFKRSSHEKWGYNSYYRNEKKSKNDSSMNKRYRGLSI</sequence>
<evidence type="ECO:0000313" key="3">
    <source>
        <dbReference type="Proteomes" id="UP000887565"/>
    </source>
</evidence>
<keyword evidence="1" id="KW-0812">Transmembrane</keyword>
<evidence type="ECO:0000256" key="2">
    <source>
        <dbReference type="SAM" id="SignalP"/>
    </source>
</evidence>
<evidence type="ECO:0000256" key="1">
    <source>
        <dbReference type="SAM" id="Phobius"/>
    </source>
</evidence>
<reference evidence="4" key="1">
    <citation type="submission" date="2022-11" db="UniProtKB">
        <authorList>
            <consortium name="WormBaseParasite"/>
        </authorList>
    </citation>
    <scope>IDENTIFICATION</scope>
</reference>
<dbReference type="AlphaFoldDB" id="A0A915JFI5"/>
<proteinExistence type="predicted"/>
<feature type="transmembrane region" description="Helical" evidence="1">
    <location>
        <begin position="111"/>
        <end position="132"/>
    </location>
</feature>
<dbReference type="Proteomes" id="UP000887565">
    <property type="component" value="Unplaced"/>
</dbReference>
<evidence type="ECO:0000313" key="4">
    <source>
        <dbReference type="WBParaSite" id="nRc.2.0.1.t25295-RA"/>
    </source>
</evidence>
<keyword evidence="3" id="KW-1185">Reference proteome</keyword>
<organism evidence="3 4">
    <name type="scientific">Romanomermis culicivorax</name>
    <name type="common">Nematode worm</name>
    <dbReference type="NCBI Taxonomy" id="13658"/>
    <lineage>
        <taxon>Eukaryota</taxon>
        <taxon>Metazoa</taxon>
        <taxon>Ecdysozoa</taxon>
        <taxon>Nematoda</taxon>
        <taxon>Enoplea</taxon>
        <taxon>Dorylaimia</taxon>
        <taxon>Mermithida</taxon>
        <taxon>Mermithoidea</taxon>
        <taxon>Mermithidae</taxon>
        <taxon>Romanomermis</taxon>
    </lineage>
</organism>
<keyword evidence="1" id="KW-1133">Transmembrane helix</keyword>
<keyword evidence="2" id="KW-0732">Signal</keyword>
<name>A0A915JFI5_ROMCU</name>
<feature type="signal peptide" evidence="2">
    <location>
        <begin position="1"/>
        <end position="23"/>
    </location>
</feature>
<dbReference type="WBParaSite" id="nRc.2.0.1.t25295-RA">
    <property type="protein sequence ID" value="nRc.2.0.1.t25295-RA"/>
    <property type="gene ID" value="nRc.2.0.1.g25295"/>
</dbReference>
<keyword evidence="1" id="KW-0472">Membrane</keyword>
<feature type="chain" id="PRO_5038069987" evidence="2">
    <location>
        <begin position="24"/>
        <end position="175"/>
    </location>
</feature>
<protein>
    <submittedName>
        <fullName evidence="4">Protein sleepless</fullName>
    </submittedName>
</protein>
<accession>A0A915JFI5</accession>